<sequence length="167" mass="18978">MQIFLSQSLQYVLRQNAVAWQRPVGTQDRARLAHLRLPRPRTRPGGLGLHERTTGSVDRAQYGRDASTACWQNSRAEEMAMMMMLMGTRNTTSPAKNRTNDVCRRSGGMPTTRCRLKRRKSYLEIHVFTHATGWKGKRTRSFGVGTPPPTARRVSQRAHLTSSVRGW</sequence>
<accession>A0AAD2JV06</accession>
<name>A0AAD2JV06_9AGAR</name>
<gene>
    <name evidence="2" type="ORF">MYCIT1_LOCUS2929</name>
</gene>
<dbReference type="Proteomes" id="UP001295794">
    <property type="component" value="Unassembled WGS sequence"/>
</dbReference>
<evidence type="ECO:0000313" key="2">
    <source>
        <dbReference type="EMBL" id="CAK5263471.1"/>
    </source>
</evidence>
<protein>
    <submittedName>
        <fullName evidence="2">Uncharacterized protein</fullName>
    </submittedName>
</protein>
<dbReference type="AlphaFoldDB" id="A0AAD2JV06"/>
<comment type="caution">
    <text evidence="2">The sequence shown here is derived from an EMBL/GenBank/DDBJ whole genome shotgun (WGS) entry which is preliminary data.</text>
</comment>
<keyword evidence="3" id="KW-1185">Reference proteome</keyword>
<evidence type="ECO:0000313" key="3">
    <source>
        <dbReference type="Proteomes" id="UP001295794"/>
    </source>
</evidence>
<feature type="compositionally biased region" description="Polar residues" evidence="1">
    <location>
        <begin position="158"/>
        <end position="167"/>
    </location>
</feature>
<proteinExistence type="predicted"/>
<feature type="region of interest" description="Disordered" evidence="1">
    <location>
        <begin position="139"/>
        <end position="167"/>
    </location>
</feature>
<evidence type="ECO:0000256" key="1">
    <source>
        <dbReference type="SAM" id="MobiDB-lite"/>
    </source>
</evidence>
<dbReference type="EMBL" id="CAVNYO010000040">
    <property type="protein sequence ID" value="CAK5263471.1"/>
    <property type="molecule type" value="Genomic_DNA"/>
</dbReference>
<organism evidence="2 3">
    <name type="scientific">Mycena citricolor</name>
    <dbReference type="NCBI Taxonomy" id="2018698"/>
    <lineage>
        <taxon>Eukaryota</taxon>
        <taxon>Fungi</taxon>
        <taxon>Dikarya</taxon>
        <taxon>Basidiomycota</taxon>
        <taxon>Agaricomycotina</taxon>
        <taxon>Agaricomycetes</taxon>
        <taxon>Agaricomycetidae</taxon>
        <taxon>Agaricales</taxon>
        <taxon>Marasmiineae</taxon>
        <taxon>Mycenaceae</taxon>
        <taxon>Mycena</taxon>
    </lineage>
</organism>
<reference evidence="2" key="1">
    <citation type="submission" date="2023-11" db="EMBL/GenBank/DDBJ databases">
        <authorList>
            <person name="De Vega J J."/>
            <person name="De Vega J J."/>
        </authorList>
    </citation>
    <scope>NUCLEOTIDE SEQUENCE</scope>
</reference>